<feature type="transmembrane region" description="Helical" evidence="14">
    <location>
        <begin position="77"/>
        <end position="102"/>
    </location>
</feature>
<feature type="transmembrane region" description="Helical" evidence="14">
    <location>
        <begin position="156"/>
        <end position="177"/>
    </location>
</feature>
<dbReference type="Pfam" id="PF00001">
    <property type="entry name" value="7tm_1"/>
    <property type="match status" value="1"/>
</dbReference>
<keyword evidence="5 14" id="KW-1133">Transmembrane helix</keyword>
<dbReference type="PROSITE" id="PS50262">
    <property type="entry name" value="G_PROTEIN_RECEP_F1_2"/>
    <property type="match status" value="1"/>
</dbReference>
<evidence type="ECO:0000256" key="11">
    <source>
        <dbReference type="ARBA" id="ARBA00025736"/>
    </source>
</evidence>
<keyword evidence="4 12" id="KW-0812">Transmembrane</keyword>
<dbReference type="InterPro" id="IPR000276">
    <property type="entry name" value="GPCR_Rhodpsn"/>
</dbReference>
<dbReference type="SUPFAM" id="SSF81321">
    <property type="entry name" value="Family A G protein-coupled receptor-like"/>
    <property type="match status" value="1"/>
</dbReference>
<protein>
    <submittedName>
        <fullName evidence="16">Leukotriene B4 receptor</fullName>
    </submittedName>
</protein>
<dbReference type="InParanoid" id="H9GFD4"/>
<dbReference type="PANTHER" id="PTHR24225">
    <property type="entry name" value="CHEMOTACTIC RECEPTOR"/>
    <property type="match status" value="1"/>
</dbReference>
<feature type="domain" description="G-protein coupled receptors family 1 profile" evidence="15">
    <location>
        <begin position="57"/>
        <end position="304"/>
    </location>
</feature>
<evidence type="ECO:0000256" key="7">
    <source>
        <dbReference type="ARBA" id="ARBA00023136"/>
    </source>
</evidence>
<reference evidence="16" key="2">
    <citation type="submission" date="2025-08" db="UniProtKB">
        <authorList>
            <consortium name="Ensembl"/>
        </authorList>
    </citation>
    <scope>IDENTIFICATION</scope>
</reference>
<evidence type="ECO:0000256" key="14">
    <source>
        <dbReference type="SAM" id="Phobius"/>
    </source>
</evidence>
<keyword evidence="2" id="KW-1003">Cell membrane</keyword>
<feature type="transmembrane region" description="Helical" evidence="14">
    <location>
        <begin position="114"/>
        <end position="135"/>
    </location>
</feature>
<dbReference type="AlphaFoldDB" id="H9GFD4"/>
<feature type="compositionally biased region" description="Polar residues" evidence="13">
    <location>
        <begin position="362"/>
        <end position="372"/>
    </location>
</feature>
<gene>
    <name evidence="16" type="primary">LTB4R</name>
</gene>
<evidence type="ECO:0000313" key="16">
    <source>
        <dbReference type="Ensembl" id="ENSACAP00000009402.4"/>
    </source>
</evidence>
<organism evidence="16 17">
    <name type="scientific">Anolis carolinensis</name>
    <name type="common">Green anole</name>
    <name type="synonym">American chameleon</name>
    <dbReference type="NCBI Taxonomy" id="28377"/>
    <lineage>
        <taxon>Eukaryota</taxon>
        <taxon>Metazoa</taxon>
        <taxon>Chordata</taxon>
        <taxon>Craniata</taxon>
        <taxon>Vertebrata</taxon>
        <taxon>Euteleostomi</taxon>
        <taxon>Lepidosauria</taxon>
        <taxon>Squamata</taxon>
        <taxon>Bifurcata</taxon>
        <taxon>Unidentata</taxon>
        <taxon>Episquamata</taxon>
        <taxon>Toxicofera</taxon>
        <taxon>Iguania</taxon>
        <taxon>Dactyloidae</taxon>
        <taxon>Anolis</taxon>
    </lineage>
</organism>
<keyword evidence="17" id="KW-1185">Reference proteome</keyword>
<keyword evidence="8 12" id="KW-0675">Receptor</keyword>
<dbReference type="FunFam" id="1.20.1070.10:FF:000109">
    <property type="entry name" value="Leukotriene B4 receptor"/>
    <property type="match status" value="1"/>
</dbReference>
<evidence type="ECO:0000256" key="3">
    <source>
        <dbReference type="ARBA" id="ARBA00022553"/>
    </source>
</evidence>
<dbReference type="GO" id="GO:0008528">
    <property type="term" value="F:G protein-coupled peptide receptor activity"/>
    <property type="evidence" value="ECO:0000318"/>
    <property type="project" value="GO_Central"/>
</dbReference>
<comment type="subcellular location">
    <subcellularLocation>
        <location evidence="1">Cell membrane</location>
        <topology evidence="1">Multi-pass membrane protein</topology>
    </subcellularLocation>
</comment>
<dbReference type="GO" id="GO:0007218">
    <property type="term" value="P:neuropeptide signaling pathway"/>
    <property type="evidence" value="ECO:0000318"/>
    <property type="project" value="GO_Central"/>
</dbReference>
<dbReference type="STRING" id="28377.ENSACAP00000009402"/>
<reference evidence="16" key="3">
    <citation type="submission" date="2025-09" db="UniProtKB">
        <authorList>
            <consortium name="Ensembl"/>
        </authorList>
    </citation>
    <scope>IDENTIFICATION</scope>
</reference>
<dbReference type="InterPro" id="IPR017452">
    <property type="entry name" value="GPCR_Rhodpsn_7TM"/>
</dbReference>
<evidence type="ECO:0000256" key="4">
    <source>
        <dbReference type="ARBA" id="ARBA00022692"/>
    </source>
</evidence>
<keyword evidence="9" id="KW-0325">Glycoprotein</keyword>
<dbReference type="PROSITE" id="PS00237">
    <property type="entry name" value="G_PROTEIN_RECEP_F1_1"/>
    <property type="match status" value="1"/>
</dbReference>
<sequence>MLVLLVEKFLCHQATFNWTMNISNNTAQNKTSLMGPLPGATVGQVVLSLAFILGLPGNTFVVWSAGCLVHKRTVTCLLILHLAIADLIVLLTAPIFLRFLSVGQWEMGEVICQACYYICGVSMYASVSLIALMSLDRCLAISWPFVSQKIRTRSTIRILVFAIWVAGFFLAIPVLIYRREKIIGGRLYCQLSYPPPGSKHLVFHNLFETITGFVLPFIAIIYSYGTISRRLKETRFRRKRRTNHLISLIVIAFALFWLPYHVVNLLDVVGIWSNSEVVKKAGMIGRPTLIALAFFSSSVNPILYAFSGGSFIRSAGFGFMAKLFEGTASEMSSSRHGTMQGNQHIGNSKIKHLNQENPEFLTMSTNPTTGGSCQEGGDASKPLQSPYKPTEEQCEL</sequence>
<keyword evidence="6 12" id="KW-0297">G-protein coupled receptor</keyword>
<dbReference type="Gene3D" id="1.20.1070.10">
    <property type="entry name" value="Rhodopsin 7-helix transmembrane proteins"/>
    <property type="match status" value="1"/>
</dbReference>
<evidence type="ECO:0000256" key="9">
    <source>
        <dbReference type="ARBA" id="ARBA00023180"/>
    </source>
</evidence>
<dbReference type="GO" id="GO:0001632">
    <property type="term" value="F:leukotriene B4 receptor activity"/>
    <property type="evidence" value="ECO:0000318"/>
    <property type="project" value="GO_Central"/>
</dbReference>
<evidence type="ECO:0000256" key="10">
    <source>
        <dbReference type="ARBA" id="ARBA00023224"/>
    </source>
</evidence>
<dbReference type="Proteomes" id="UP000001646">
    <property type="component" value="Unplaced"/>
</dbReference>
<feature type="transmembrane region" description="Helical" evidence="14">
    <location>
        <begin position="283"/>
        <end position="306"/>
    </location>
</feature>
<dbReference type="Bgee" id="ENSACAG00000009617">
    <property type="expression patterns" value="Expressed in liver"/>
</dbReference>
<keyword evidence="10 12" id="KW-0807">Transducer</keyword>
<name>H9GFD4_ANOCA</name>
<dbReference type="InterPro" id="IPR003981">
    <property type="entry name" value="Leukotriene_B4_rcpt"/>
</dbReference>
<evidence type="ECO:0000313" key="17">
    <source>
        <dbReference type="Proteomes" id="UP000001646"/>
    </source>
</evidence>
<dbReference type="GeneTree" id="ENSGT00950000182966"/>
<evidence type="ECO:0000259" key="15">
    <source>
        <dbReference type="PROSITE" id="PS50262"/>
    </source>
</evidence>
<reference evidence="16" key="1">
    <citation type="submission" date="2009-12" db="EMBL/GenBank/DDBJ databases">
        <title>The Genome Sequence of Anolis carolinensis (Green Anole Lizard).</title>
        <authorList>
            <consortium name="The Genome Sequencing Platform"/>
            <person name="Di Palma F."/>
            <person name="Alfoldi J."/>
            <person name="Heiman D."/>
            <person name="Young S."/>
            <person name="Grabherr M."/>
            <person name="Johnson J."/>
            <person name="Lander E.S."/>
            <person name="Lindblad-Toh K."/>
        </authorList>
    </citation>
    <scope>NUCLEOTIDE SEQUENCE [LARGE SCALE GENOMIC DNA]</scope>
    <source>
        <strain evidence="16">JBL SC #1</strain>
    </source>
</reference>
<feature type="transmembrane region" description="Helical" evidence="14">
    <location>
        <begin position="42"/>
        <end position="65"/>
    </location>
</feature>
<comment type="similarity">
    <text evidence="11">Belongs to the chemokine-like receptor (CMKLR) family.</text>
</comment>
<dbReference type="InterPro" id="IPR000826">
    <property type="entry name" value="Formyl_rcpt-rel"/>
</dbReference>
<dbReference type="PRINTS" id="PR01476">
    <property type="entry name" value="LTBRECEPTOR"/>
</dbReference>
<dbReference type="PRINTS" id="PR00237">
    <property type="entry name" value="GPCRRHODOPSN"/>
</dbReference>
<dbReference type="HOGENOM" id="CLU_009579_8_0_1"/>
<comment type="similarity">
    <text evidence="12">Belongs to the G-protein coupled receptor 1 family.</text>
</comment>
<keyword evidence="3" id="KW-0597">Phosphoprotein</keyword>
<dbReference type="Ensembl" id="ENSACAT00000009597.4">
    <property type="protein sequence ID" value="ENSACAP00000009402.4"/>
    <property type="gene ID" value="ENSACAG00000009617.4"/>
</dbReference>
<evidence type="ECO:0000256" key="8">
    <source>
        <dbReference type="ARBA" id="ARBA00023170"/>
    </source>
</evidence>
<feature type="transmembrane region" description="Helical" evidence="14">
    <location>
        <begin position="245"/>
        <end position="263"/>
    </location>
</feature>
<evidence type="ECO:0000256" key="6">
    <source>
        <dbReference type="ARBA" id="ARBA00023040"/>
    </source>
</evidence>
<proteinExistence type="inferred from homology"/>
<evidence type="ECO:0000256" key="2">
    <source>
        <dbReference type="ARBA" id="ARBA00022475"/>
    </source>
</evidence>
<evidence type="ECO:0000256" key="13">
    <source>
        <dbReference type="SAM" id="MobiDB-lite"/>
    </source>
</evidence>
<feature type="transmembrane region" description="Helical" evidence="14">
    <location>
        <begin position="201"/>
        <end position="224"/>
    </location>
</feature>
<accession>H9GFD4</accession>
<keyword evidence="7 14" id="KW-0472">Membrane</keyword>
<dbReference type="GO" id="GO:0005886">
    <property type="term" value="C:plasma membrane"/>
    <property type="evidence" value="ECO:0000318"/>
    <property type="project" value="GO_Central"/>
</dbReference>
<evidence type="ECO:0000256" key="1">
    <source>
        <dbReference type="ARBA" id="ARBA00004651"/>
    </source>
</evidence>
<dbReference type="eggNOG" id="KOG3656">
    <property type="taxonomic scope" value="Eukaryota"/>
</dbReference>
<dbReference type="PANTHER" id="PTHR24225:SF72">
    <property type="entry name" value="G-PROTEIN COUPLED RECEPTORS FAMILY 1 PROFILE DOMAIN-CONTAINING PROTEIN-RELATED"/>
    <property type="match status" value="1"/>
</dbReference>
<evidence type="ECO:0000256" key="5">
    <source>
        <dbReference type="ARBA" id="ARBA00022989"/>
    </source>
</evidence>
<feature type="region of interest" description="Disordered" evidence="13">
    <location>
        <begin position="360"/>
        <end position="396"/>
    </location>
</feature>
<evidence type="ECO:0000256" key="12">
    <source>
        <dbReference type="RuleBase" id="RU000688"/>
    </source>
</evidence>